<dbReference type="InterPro" id="IPR006115">
    <property type="entry name" value="6PGDH_NADP-bd"/>
</dbReference>
<dbReference type="eggNOG" id="COG2084">
    <property type="taxonomic scope" value="Bacteria"/>
</dbReference>
<feature type="domain" description="3-hydroxyisobutyrate dehydrogenase-like NAD-binding" evidence="6">
    <location>
        <begin position="164"/>
        <end position="279"/>
    </location>
</feature>
<evidence type="ECO:0000256" key="2">
    <source>
        <dbReference type="ARBA" id="ARBA00023002"/>
    </source>
</evidence>
<dbReference type="InterPro" id="IPR029154">
    <property type="entry name" value="HIBADH-like_NADP-bd"/>
</dbReference>
<keyword evidence="2" id="KW-0560">Oxidoreductase</keyword>
<dbReference type="RefSeq" id="WP_035165711.1">
    <property type="nucleotide sequence ID" value="NZ_CP018906.1"/>
</dbReference>
<dbReference type="EMBL" id="CP018906">
    <property type="protein sequence ID" value="AQW20604.1"/>
    <property type="molecule type" value="Genomic_DNA"/>
</dbReference>
<accession>A0A1S6QG62</accession>
<organism evidence="7 8">
    <name type="scientific">Lentilactobacillus curieae</name>
    <dbReference type="NCBI Taxonomy" id="1138822"/>
    <lineage>
        <taxon>Bacteria</taxon>
        <taxon>Bacillati</taxon>
        <taxon>Bacillota</taxon>
        <taxon>Bacilli</taxon>
        <taxon>Lactobacillales</taxon>
        <taxon>Lactobacillaceae</taxon>
        <taxon>Lentilactobacillus</taxon>
    </lineage>
</organism>
<dbReference type="SUPFAM" id="SSF48179">
    <property type="entry name" value="6-phosphogluconate dehydrogenase C-terminal domain-like"/>
    <property type="match status" value="1"/>
</dbReference>
<evidence type="ECO:0000259" key="5">
    <source>
        <dbReference type="Pfam" id="PF03446"/>
    </source>
</evidence>
<keyword evidence="3" id="KW-0520">NAD</keyword>
<proteinExistence type="inferred from homology"/>
<evidence type="ECO:0000313" key="8">
    <source>
        <dbReference type="Proteomes" id="UP000030361"/>
    </source>
</evidence>
<dbReference type="PIRSF" id="PIRSF000103">
    <property type="entry name" value="HIBADH"/>
    <property type="match status" value="1"/>
</dbReference>
<dbReference type="Gene3D" id="3.40.50.720">
    <property type="entry name" value="NAD(P)-binding Rossmann-like Domain"/>
    <property type="match status" value="1"/>
</dbReference>
<dbReference type="PANTHER" id="PTHR43060">
    <property type="entry name" value="3-HYDROXYISOBUTYRATE DEHYDROGENASE-LIKE 1, MITOCHONDRIAL-RELATED"/>
    <property type="match status" value="1"/>
</dbReference>
<sequence length="288" mass="30466">MKIGFIGTGIMGTGMIKNLLAAGYQVDVYNRTKDHAQAAINNGAQWQDNVASLTRSVDVIISIVGFPADVEEVYLGKDGVLANAHEGQTIIDMTTSSPMLAEKIYSAANKIGVAALDAPVSGGDVGAKSGTLTIMVGGKQSAFEQQLPIFKAMGSAVTYFGGTGEGQHAKMANQIMVAGTMTGMIESLVYADKAGLNLDAVIKMIGGGAAQNWSMDNYGPRILQGDLQPGFMAKHFLKDLRIVLSVADEMKISLPGTAVAKKLYEKMVSIDDWGELGTQGLIKLWTEK</sequence>
<dbReference type="InterPro" id="IPR036291">
    <property type="entry name" value="NAD(P)-bd_dom_sf"/>
</dbReference>
<evidence type="ECO:0000256" key="3">
    <source>
        <dbReference type="ARBA" id="ARBA00023027"/>
    </source>
</evidence>
<dbReference type="SUPFAM" id="SSF51735">
    <property type="entry name" value="NAD(P)-binding Rossmann-fold domains"/>
    <property type="match status" value="1"/>
</dbReference>
<dbReference type="KEGG" id="lcu:PL11_001090"/>
<dbReference type="InterPro" id="IPR013328">
    <property type="entry name" value="6PGD_dom2"/>
</dbReference>
<comment type="similarity">
    <text evidence="1">Belongs to the HIBADH-related family.</text>
</comment>
<dbReference type="Pfam" id="PF14833">
    <property type="entry name" value="NAD_binding_11"/>
    <property type="match status" value="1"/>
</dbReference>
<keyword evidence="8" id="KW-1185">Reference proteome</keyword>
<evidence type="ECO:0000313" key="7">
    <source>
        <dbReference type="EMBL" id="AQW20604.1"/>
    </source>
</evidence>
<reference evidence="7 8" key="1">
    <citation type="journal article" date="2015" name="Genome Announc.">
        <title>Genome Sequence of Lactobacillus curieae CCTCC M 2011381T, a Novel Producer of Gamma-aminobutyric Acid.</title>
        <authorList>
            <person name="Wang Y."/>
            <person name="Wang Y."/>
            <person name="Lang C."/>
            <person name="Wei D."/>
            <person name="Xu P."/>
            <person name="Xie J."/>
        </authorList>
    </citation>
    <scope>NUCLEOTIDE SEQUENCE [LARGE SCALE GENOMIC DNA]</scope>
    <source>
        <strain evidence="7 8">CCTCC M 2011381</strain>
    </source>
</reference>
<dbReference type="Gene3D" id="1.10.1040.10">
    <property type="entry name" value="N-(1-d-carboxylethyl)-l-norvaline Dehydrogenase, domain 2"/>
    <property type="match status" value="1"/>
</dbReference>
<dbReference type="Proteomes" id="UP000030361">
    <property type="component" value="Chromosome"/>
</dbReference>
<dbReference type="InterPro" id="IPR015815">
    <property type="entry name" value="HIBADH-related"/>
</dbReference>
<evidence type="ECO:0000256" key="1">
    <source>
        <dbReference type="ARBA" id="ARBA00009080"/>
    </source>
</evidence>
<evidence type="ECO:0000256" key="4">
    <source>
        <dbReference type="PIRSR" id="PIRSR000103-1"/>
    </source>
</evidence>
<feature type="active site" evidence="4">
    <location>
        <position position="170"/>
    </location>
</feature>
<dbReference type="GO" id="GO:0051287">
    <property type="term" value="F:NAD binding"/>
    <property type="evidence" value="ECO:0007669"/>
    <property type="project" value="InterPro"/>
</dbReference>
<dbReference type="GO" id="GO:0050661">
    <property type="term" value="F:NADP binding"/>
    <property type="evidence" value="ECO:0007669"/>
    <property type="project" value="InterPro"/>
</dbReference>
<dbReference type="GO" id="GO:0016491">
    <property type="term" value="F:oxidoreductase activity"/>
    <property type="evidence" value="ECO:0007669"/>
    <property type="project" value="UniProtKB-KW"/>
</dbReference>
<dbReference type="InterPro" id="IPR008927">
    <property type="entry name" value="6-PGluconate_DH-like_C_sf"/>
</dbReference>
<dbReference type="PANTHER" id="PTHR43060:SF15">
    <property type="entry name" value="3-HYDROXYISOBUTYRATE DEHYDROGENASE-LIKE 1, MITOCHONDRIAL-RELATED"/>
    <property type="match status" value="1"/>
</dbReference>
<feature type="domain" description="6-phosphogluconate dehydrogenase NADP-binding" evidence="5">
    <location>
        <begin position="2"/>
        <end position="161"/>
    </location>
</feature>
<evidence type="ECO:0000259" key="6">
    <source>
        <dbReference type="Pfam" id="PF14833"/>
    </source>
</evidence>
<protein>
    <submittedName>
        <fullName evidence="7">Oxidoreductase</fullName>
    </submittedName>
</protein>
<dbReference type="Pfam" id="PF03446">
    <property type="entry name" value="NAD_binding_2"/>
    <property type="match status" value="1"/>
</dbReference>
<gene>
    <name evidence="7" type="ORF">PL11_001090</name>
</gene>
<name>A0A1S6QG62_9LACO</name>
<dbReference type="AlphaFoldDB" id="A0A1S6QG62"/>
<dbReference type="OrthoDB" id="9786703at2"/>